<dbReference type="EC" id="4.2.1.24" evidence="3"/>
<dbReference type="Gene3D" id="3.20.20.70">
    <property type="entry name" value="Aldolase class I"/>
    <property type="match status" value="1"/>
</dbReference>
<evidence type="ECO:0000256" key="7">
    <source>
        <dbReference type="ARBA" id="ARBA00023244"/>
    </source>
</evidence>
<dbReference type="SUPFAM" id="SSF51569">
    <property type="entry name" value="Aldolase"/>
    <property type="match status" value="1"/>
</dbReference>
<evidence type="ECO:0000256" key="6">
    <source>
        <dbReference type="ARBA" id="ARBA00023239"/>
    </source>
</evidence>
<sequence>MNNGFPPGSPAFPSSRMRRMRRDDFSRRLMRESQLSVDDLIYPVFVLEGEAREEAVASMPGVSRVSLDRLLLVAEEAVALGIPALALFPVVDAARKSLDAAEAWNPDGLVPRTVQALKARFPTLGVITDVALDPYTSHGQDGLIDDSGYVLNDETLAALEKQALCHAQAGADVVAPSDMMDGRVARIRARLEAEGLIHTRILAYSAKYASSFYGPFRDAVGSAANLGKGNKYTYQMDPGNSDEAIREVALDIAEGADMFMVKPGMPYLDIVRRVKSELQVPTFVYQVSGEYAMLKAAAANGWLDERACVLEALLAFKRAGADGILTYFALDAARWLREKG</sequence>
<organism evidence="11 12">
    <name type="scientific">Uliginosibacterium silvisoli</name>
    <dbReference type="NCBI Taxonomy" id="3114758"/>
    <lineage>
        <taxon>Bacteria</taxon>
        <taxon>Pseudomonadati</taxon>
        <taxon>Pseudomonadota</taxon>
        <taxon>Betaproteobacteria</taxon>
        <taxon>Rhodocyclales</taxon>
        <taxon>Zoogloeaceae</taxon>
        <taxon>Uliginosibacterium</taxon>
    </lineage>
</organism>
<dbReference type="CDD" id="cd04823">
    <property type="entry name" value="ALAD_PBGS_aspartate_rich"/>
    <property type="match status" value="1"/>
</dbReference>
<dbReference type="GO" id="GO:0004655">
    <property type="term" value="F:porphobilinogen synthase activity"/>
    <property type="evidence" value="ECO:0007669"/>
    <property type="project" value="UniProtKB-EC"/>
</dbReference>
<comment type="caution">
    <text evidence="11">The sequence shown here is derived from an EMBL/GenBank/DDBJ whole genome shotgun (WGS) entry which is preliminary data.</text>
</comment>
<evidence type="ECO:0000256" key="4">
    <source>
        <dbReference type="ARBA" id="ARBA00020771"/>
    </source>
</evidence>
<proteinExistence type="inferred from homology"/>
<dbReference type="EMBL" id="JAYXHS010000003">
    <property type="protein sequence ID" value="MEC5387343.1"/>
    <property type="molecule type" value="Genomic_DNA"/>
</dbReference>
<evidence type="ECO:0000256" key="2">
    <source>
        <dbReference type="ARBA" id="ARBA00008055"/>
    </source>
</evidence>
<dbReference type="SMART" id="SM01004">
    <property type="entry name" value="ALAD"/>
    <property type="match status" value="1"/>
</dbReference>
<keyword evidence="12" id="KW-1185">Reference proteome</keyword>
<dbReference type="PANTHER" id="PTHR11458:SF0">
    <property type="entry name" value="DELTA-AMINOLEVULINIC ACID DEHYDRATASE"/>
    <property type="match status" value="1"/>
</dbReference>
<reference evidence="11 12" key="1">
    <citation type="submission" date="2024-01" db="EMBL/GenBank/DDBJ databases">
        <title>Uliginosibacterium soil sp. nov.</title>
        <authorList>
            <person name="Lv Y."/>
        </authorList>
    </citation>
    <scope>NUCLEOTIDE SEQUENCE [LARGE SCALE GENOMIC DNA]</scope>
    <source>
        <strain evidence="11 12">H3</strain>
    </source>
</reference>
<comment type="catalytic activity">
    <reaction evidence="9">
        <text>2 5-aminolevulinate = porphobilinogen + 2 H2O + H(+)</text>
        <dbReference type="Rhea" id="RHEA:24064"/>
        <dbReference type="ChEBI" id="CHEBI:15377"/>
        <dbReference type="ChEBI" id="CHEBI:15378"/>
        <dbReference type="ChEBI" id="CHEBI:58126"/>
        <dbReference type="ChEBI" id="CHEBI:356416"/>
        <dbReference type="EC" id="4.2.1.24"/>
    </reaction>
</comment>
<evidence type="ECO:0000256" key="10">
    <source>
        <dbReference type="RuleBase" id="RU004161"/>
    </source>
</evidence>
<dbReference type="PRINTS" id="PR00144">
    <property type="entry name" value="DALDHYDRTASE"/>
</dbReference>
<evidence type="ECO:0000256" key="8">
    <source>
        <dbReference type="ARBA" id="ARBA00032837"/>
    </source>
</evidence>
<evidence type="ECO:0000256" key="3">
    <source>
        <dbReference type="ARBA" id="ARBA00012053"/>
    </source>
</evidence>
<dbReference type="PIRSF" id="PIRSF001415">
    <property type="entry name" value="Porphbilin_synth"/>
    <property type="match status" value="1"/>
</dbReference>
<gene>
    <name evidence="11" type="primary">hemB</name>
    <name evidence="11" type="ORF">VVD49_16555</name>
</gene>
<dbReference type="InterPro" id="IPR001731">
    <property type="entry name" value="ALAD"/>
</dbReference>
<evidence type="ECO:0000313" key="11">
    <source>
        <dbReference type="EMBL" id="MEC5387343.1"/>
    </source>
</evidence>
<protein>
    <recommendedName>
        <fullName evidence="4">Delta-aminolevulinic acid dehydratase</fullName>
        <ecNumber evidence="3">4.2.1.24</ecNumber>
    </recommendedName>
    <alternativeName>
        <fullName evidence="8">Porphobilinogen synthase</fullName>
    </alternativeName>
</protein>
<comment type="similarity">
    <text evidence="2 10">Belongs to the ALAD family.</text>
</comment>
<evidence type="ECO:0000256" key="9">
    <source>
        <dbReference type="ARBA" id="ARBA00047651"/>
    </source>
</evidence>
<accession>A0ABU6K8G5</accession>
<keyword evidence="5" id="KW-0350">Heme biosynthesis</keyword>
<keyword evidence="7" id="KW-0627">Porphyrin biosynthesis</keyword>
<dbReference type="NCBIfam" id="NF006762">
    <property type="entry name" value="PRK09283.1"/>
    <property type="match status" value="1"/>
</dbReference>
<comment type="pathway">
    <text evidence="1">Porphyrin-containing compound metabolism; protoporphyrin-IX biosynthesis; coproporphyrinogen-III from 5-aminolevulinate: step 1/4.</text>
</comment>
<evidence type="ECO:0000256" key="5">
    <source>
        <dbReference type="ARBA" id="ARBA00023133"/>
    </source>
</evidence>
<dbReference type="RefSeq" id="WP_327600317.1">
    <property type="nucleotide sequence ID" value="NZ_JAYXHS010000003.1"/>
</dbReference>
<name>A0ABU6K8G5_9RHOO</name>
<evidence type="ECO:0000256" key="1">
    <source>
        <dbReference type="ARBA" id="ARBA00004694"/>
    </source>
</evidence>
<keyword evidence="6 11" id="KW-0456">Lyase</keyword>
<dbReference type="InterPro" id="IPR013785">
    <property type="entry name" value="Aldolase_TIM"/>
</dbReference>
<dbReference type="PANTHER" id="PTHR11458">
    <property type="entry name" value="DELTA-AMINOLEVULINIC ACID DEHYDRATASE"/>
    <property type="match status" value="1"/>
</dbReference>
<dbReference type="Pfam" id="PF00490">
    <property type="entry name" value="ALAD"/>
    <property type="match status" value="1"/>
</dbReference>
<dbReference type="Proteomes" id="UP001331561">
    <property type="component" value="Unassembled WGS sequence"/>
</dbReference>
<evidence type="ECO:0000313" key="12">
    <source>
        <dbReference type="Proteomes" id="UP001331561"/>
    </source>
</evidence>